<dbReference type="SUPFAM" id="SSF52096">
    <property type="entry name" value="ClpP/crotonase"/>
    <property type="match status" value="1"/>
</dbReference>
<dbReference type="Proteomes" id="UP000683000">
    <property type="component" value="Unassembled WGS sequence"/>
</dbReference>
<dbReference type="InterPro" id="IPR049076">
    <property type="entry name" value="ACCA"/>
</dbReference>
<organism evidence="2 3">
    <name type="scientific">Boletus reticuloceps</name>
    <dbReference type="NCBI Taxonomy" id="495285"/>
    <lineage>
        <taxon>Eukaryota</taxon>
        <taxon>Fungi</taxon>
        <taxon>Dikarya</taxon>
        <taxon>Basidiomycota</taxon>
        <taxon>Agaricomycotina</taxon>
        <taxon>Agaricomycetes</taxon>
        <taxon>Agaricomycetidae</taxon>
        <taxon>Boletales</taxon>
        <taxon>Boletineae</taxon>
        <taxon>Boletaceae</taxon>
        <taxon>Boletoideae</taxon>
        <taxon>Boletus</taxon>
    </lineage>
</organism>
<dbReference type="GO" id="GO:0006633">
    <property type="term" value="P:fatty acid biosynthetic process"/>
    <property type="evidence" value="ECO:0007669"/>
    <property type="project" value="InterPro"/>
</dbReference>
<evidence type="ECO:0000259" key="1">
    <source>
        <dbReference type="PROSITE" id="PS50980"/>
    </source>
</evidence>
<dbReference type="Pfam" id="PF08326">
    <property type="entry name" value="ACC_central"/>
    <property type="match status" value="1"/>
</dbReference>
<dbReference type="InterPro" id="IPR034733">
    <property type="entry name" value="AcCoA_carboxyl_beta"/>
</dbReference>
<dbReference type="EMBL" id="JAGFBS010000023">
    <property type="protein sequence ID" value="KAG6373128.1"/>
    <property type="molecule type" value="Genomic_DNA"/>
</dbReference>
<accession>A0A8I3A7K5</accession>
<dbReference type="InterPro" id="IPR013537">
    <property type="entry name" value="AcCoA_COase_cen"/>
</dbReference>
<reference evidence="2" key="1">
    <citation type="submission" date="2021-03" db="EMBL/GenBank/DDBJ databases">
        <title>Evolutionary innovations through gain and loss of genes in the ectomycorrhizal Boletales.</title>
        <authorList>
            <person name="Wu G."/>
            <person name="Miyauchi S."/>
            <person name="Morin E."/>
            <person name="Yang Z.-L."/>
            <person name="Xu J."/>
            <person name="Martin F.M."/>
        </authorList>
    </citation>
    <scope>NUCLEOTIDE SEQUENCE</scope>
    <source>
        <strain evidence="2">BR01</strain>
    </source>
</reference>
<proteinExistence type="predicted"/>
<protein>
    <submittedName>
        <fullName evidence="2">Acetyl-CoA carboxylase</fullName>
    </submittedName>
</protein>
<name>A0A8I3A7K5_9AGAM</name>
<feature type="domain" description="CoA carboxyltransferase N-terminal" evidence="1">
    <location>
        <begin position="166"/>
        <end position="362"/>
    </location>
</feature>
<comment type="caution">
    <text evidence="2">The sequence shown here is derived from an EMBL/GenBank/DDBJ whole genome shotgun (WGS) entry which is preliminary data.</text>
</comment>
<dbReference type="InterPro" id="IPR011762">
    <property type="entry name" value="COA_CT_N"/>
</dbReference>
<gene>
    <name evidence="2" type="ORF">JVT61DRAFT_6731</name>
</gene>
<dbReference type="PROSITE" id="PS50980">
    <property type="entry name" value="COA_CT_NTER"/>
    <property type="match status" value="1"/>
</dbReference>
<evidence type="ECO:0000313" key="3">
    <source>
        <dbReference type="Proteomes" id="UP000683000"/>
    </source>
</evidence>
<dbReference type="Gene3D" id="3.90.226.10">
    <property type="entry name" value="2-enoyl-CoA Hydratase, Chain A, domain 1"/>
    <property type="match status" value="1"/>
</dbReference>
<dbReference type="PANTHER" id="PTHR45728:SF3">
    <property type="entry name" value="ACETYL-COA CARBOXYLASE"/>
    <property type="match status" value="1"/>
</dbReference>
<dbReference type="PANTHER" id="PTHR45728">
    <property type="entry name" value="ACETYL-COA CARBOXYLASE, ISOFORM A"/>
    <property type="match status" value="1"/>
</dbReference>
<dbReference type="InterPro" id="IPR029045">
    <property type="entry name" value="ClpP/crotonase-like_dom_sf"/>
</dbReference>
<dbReference type="GO" id="GO:0005524">
    <property type="term" value="F:ATP binding"/>
    <property type="evidence" value="ECO:0007669"/>
    <property type="project" value="InterPro"/>
</dbReference>
<dbReference type="GO" id="GO:0005739">
    <property type="term" value="C:mitochondrion"/>
    <property type="evidence" value="ECO:0007669"/>
    <property type="project" value="TreeGrafter"/>
</dbReference>
<sequence>MYLAVTQENQLDNRFFVHALICPSRLHGSISTKQYLISEMDRLMTSILDALEVVSLQYHNADVNHIFMNFVYNLQVSYEDVLEAISGFIERHGKRLWCLHVTGSEIRIALKDQEGNVAPICCIIENISGFVVNFHWYQEITTEKGTTILKSIGDKGLFHLQLVNYPYPTKESLQPMRYQAHLIGTTYVYDFPKLLAKALHNAWVRATTSDSSLTLLKKLLEVKEPVLDEHDQLAEVDRAPGNNTFGMVAWVFTLKTPEFPNSRKVVVIVNDIAYKFHSFGPIEDQFSYPVTKCLCARGLPRIYLSTNSGTRIGLAEDVMNLFSCAWNDKGHPEKGFAYLYLTQENYLKVQEKAAATIRTMEI</sequence>
<dbReference type="OrthoDB" id="3042633at2759"/>
<keyword evidence="3" id="KW-1185">Reference proteome</keyword>
<evidence type="ECO:0000313" key="2">
    <source>
        <dbReference type="EMBL" id="KAG6373128.1"/>
    </source>
</evidence>
<dbReference type="AlphaFoldDB" id="A0A8I3A7K5"/>
<dbReference type="GO" id="GO:0003989">
    <property type="term" value="F:acetyl-CoA carboxylase activity"/>
    <property type="evidence" value="ECO:0007669"/>
    <property type="project" value="InterPro"/>
</dbReference>
<dbReference type="Pfam" id="PF01039">
    <property type="entry name" value="Carboxyl_trans"/>
    <property type="match status" value="1"/>
</dbReference>